<evidence type="ECO:0000256" key="10">
    <source>
        <dbReference type="RuleBase" id="RU364129"/>
    </source>
</evidence>
<dbReference type="FunFam" id="1.10.10.1340:FF:000002">
    <property type="entry name" value="Mediator of RNA polymerase II transcription subunit 31"/>
    <property type="match status" value="1"/>
</dbReference>
<dbReference type="RefSeq" id="XP_033600532.1">
    <property type="nucleotide sequence ID" value="XM_033741871.1"/>
</dbReference>
<evidence type="ECO:0000256" key="7">
    <source>
        <dbReference type="ARBA" id="ARBA00023163"/>
    </source>
</evidence>
<keyword evidence="7 10" id="KW-0804">Transcription</keyword>
<dbReference type="InterPro" id="IPR008831">
    <property type="entry name" value="Mediator_Med31"/>
</dbReference>
<accession>A0A6A6WAD5</accession>
<dbReference type="GO" id="GO:0016592">
    <property type="term" value="C:mediator complex"/>
    <property type="evidence" value="ECO:0007669"/>
    <property type="project" value="InterPro"/>
</dbReference>
<evidence type="ECO:0000313" key="11">
    <source>
        <dbReference type="EMBL" id="KAF2758081.1"/>
    </source>
</evidence>
<organism evidence="11 12">
    <name type="scientific">Pseudovirgaria hyperparasitica</name>
    <dbReference type="NCBI Taxonomy" id="470096"/>
    <lineage>
        <taxon>Eukaryota</taxon>
        <taxon>Fungi</taxon>
        <taxon>Dikarya</taxon>
        <taxon>Ascomycota</taxon>
        <taxon>Pezizomycotina</taxon>
        <taxon>Dothideomycetes</taxon>
        <taxon>Dothideomycetes incertae sedis</taxon>
        <taxon>Acrospermales</taxon>
        <taxon>Acrospermaceae</taxon>
        <taxon>Pseudovirgaria</taxon>
    </lineage>
</organism>
<comment type="function">
    <text evidence="9 10">Component of the Mediator complex, a coactivator involved in the regulated transcription of nearly all RNA polymerase II-dependent genes. Mediator functions as a bridge to convey information from gene-specific regulatory proteins to the basal RNA polymerase II transcription machinery. Mediator is recruited to promoters by direct interactions with regulatory proteins and serves as a scaffold for the assembly of a functional preinitiation complex with RNA polymerase II and the general transcription factors.</text>
</comment>
<keyword evidence="6 10" id="KW-0010">Activator</keyword>
<dbReference type="AlphaFoldDB" id="A0A6A6WAD5"/>
<evidence type="ECO:0000256" key="5">
    <source>
        <dbReference type="ARBA" id="ARBA00023015"/>
    </source>
</evidence>
<dbReference type="OrthoDB" id="10257739at2759"/>
<evidence type="ECO:0000256" key="3">
    <source>
        <dbReference type="ARBA" id="ARBA00011837"/>
    </source>
</evidence>
<dbReference type="GeneID" id="54482925"/>
<dbReference type="InterPro" id="IPR038089">
    <property type="entry name" value="Med31_sf"/>
</dbReference>
<dbReference type="EMBL" id="ML996572">
    <property type="protein sequence ID" value="KAF2758081.1"/>
    <property type="molecule type" value="Genomic_DNA"/>
</dbReference>
<dbReference type="Proteomes" id="UP000799437">
    <property type="component" value="Unassembled WGS sequence"/>
</dbReference>
<dbReference type="PANTHER" id="PTHR13186">
    <property type="entry name" value="MEDIATOR OF RNA POLYMERASE II TRANSCRIPTION SUBUNIT 31"/>
    <property type="match status" value="1"/>
</dbReference>
<comment type="similarity">
    <text evidence="2 10">Belongs to the Mediator complex subunit 31 family.</text>
</comment>
<keyword evidence="8 10" id="KW-0539">Nucleus</keyword>
<dbReference type="GO" id="GO:0003712">
    <property type="term" value="F:transcription coregulator activity"/>
    <property type="evidence" value="ECO:0007669"/>
    <property type="project" value="InterPro"/>
</dbReference>
<evidence type="ECO:0000313" key="12">
    <source>
        <dbReference type="Proteomes" id="UP000799437"/>
    </source>
</evidence>
<reference evidence="11" key="1">
    <citation type="journal article" date="2020" name="Stud. Mycol.">
        <title>101 Dothideomycetes genomes: a test case for predicting lifestyles and emergence of pathogens.</title>
        <authorList>
            <person name="Haridas S."/>
            <person name="Albert R."/>
            <person name="Binder M."/>
            <person name="Bloem J."/>
            <person name="Labutti K."/>
            <person name="Salamov A."/>
            <person name="Andreopoulos B."/>
            <person name="Baker S."/>
            <person name="Barry K."/>
            <person name="Bills G."/>
            <person name="Bluhm B."/>
            <person name="Cannon C."/>
            <person name="Castanera R."/>
            <person name="Culley D."/>
            <person name="Daum C."/>
            <person name="Ezra D."/>
            <person name="Gonzalez J."/>
            <person name="Henrissat B."/>
            <person name="Kuo A."/>
            <person name="Liang C."/>
            <person name="Lipzen A."/>
            <person name="Lutzoni F."/>
            <person name="Magnuson J."/>
            <person name="Mondo S."/>
            <person name="Nolan M."/>
            <person name="Ohm R."/>
            <person name="Pangilinan J."/>
            <person name="Park H.-J."/>
            <person name="Ramirez L."/>
            <person name="Alfaro M."/>
            <person name="Sun H."/>
            <person name="Tritt A."/>
            <person name="Yoshinaga Y."/>
            <person name="Zwiers L.-H."/>
            <person name="Turgeon B."/>
            <person name="Goodwin S."/>
            <person name="Spatafora J."/>
            <person name="Crous P."/>
            <person name="Grigoriev I."/>
        </authorList>
    </citation>
    <scope>NUCLEOTIDE SEQUENCE</scope>
    <source>
        <strain evidence="11">CBS 121739</strain>
    </source>
</reference>
<evidence type="ECO:0000256" key="9">
    <source>
        <dbReference type="ARBA" id="ARBA00025687"/>
    </source>
</evidence>
<protein>
    <recommendedName>
        <fullName evidence="4 10">Mediator of RNA polymerase II transcription subunit 31</fullName>
    </recommendedName>
</protein>
<sequence length="114" mass="13138">MAETQSPSVQDIRYGGFTRFELELEFVQSLGNPLYLNHLAATQKVFDNPEFIAYIDYLQYFQLPQYAKYIAYPGPALRNLELLKQETFRKHIVDVGLAQAMFEQGIIAGKRDQS</sequence>
<name>A0A6A6WAD5_9PEZI</name>
<dbReference type="Gene3D" id="1.10.10.1340">
    <property type="entry name" value="Mediator of RNA polymerase II, submodule Med31 (Soh1)"/>
    <property type="match status" value="1"/>
</dbReference>
<evidence type="ECO:0000256" key="1">
    <source>
        <dbReference type="ARBA" id="ARBA00004123"/>
    </source>
</evidence>
<gene>
    <name evidence="11" type="ORF">EJ05DRAFT_439399</name>
</gene>
<keyword evidence="12" id="KW-1185">Reference proteome</keyword>
<dbReference type="Pfam" id="PF05669">
    <property type="entry name" value="Med31"/>
    <property type="match status" value="1"/>
</dbReference>
<dbReference type="GO" id="GO:0006355">
    <property type="term" value="P:regulation of DNA-templated transcription"/>
    <property type="evidence" value="ECO:0007669"/>
    <property type="project" value="InterPro"/>
</dbReference>
<evidence type="ECO:0000256" key="8">
    <source>
        <dbReference type="ARBA" id="ARBA00023242"/>
    </source>
</evidence>
<evidence type="ECO:0000256" key="2">
    <source>
        <dbReference type="ARBA" id="ARBA00006378"/>
    </source>
</evidence>
<comment type="subunit">
    <text evidence="3 10">Component of the Mediator complex.</text>
</comment>
<evidence type="ECO:0000256" key="6">
    <source>
        <dbReference type="ARBA" id="ARBA00023159"/>
    </source>
</evidence>
<comment type="subcellular location">
    <subcellularLocation>
        <location evidence="1 10">Nucleus</location>
    </subcellularLocation>
</comment>
<evidence type="ECO:0000256" key="4">
    <source>
        <dbReference type="ARBA" id="ARBA00019660"/>
    </source>
</evidence>
<keyword evidence="5 10" id="KW-0805">Transcription regulation</keyword>
<proteinExistence type="inferred from homology"/>